<organism evidence="1 2">
    <name type="scientific">Mycobacterium sherrisii</name>
    <dbReference type="NCBI Taxonomy" id="243061"/>
    <lineage>
        <taxon>Bacteria</taxon>
        <taxon>Bacillati</taxon>
        <taxon>Actinomycetota</taxon>
        <taxon>Actinomycetes</taxon>
        <taxon>Mycobacteriales</taxon>
        <taxon>Mycobacteriaceae</taxon>
        <taxon>Mycobacterium</taxon>
        <taxon>Mycobacterium simiae complex</taxon>
    </lineage>
</organism>
<comment type="caution">
    <text evidence="1">The sequence shown here is derived from an EMBL/GenBank/DDBJ whole genome shotgun (WGS) entry which is preliminary data.</text>
</comment>
<evidence type="ECO:0000313" key="2">
    <source>
        <dbReference type="Proteomes" id="UP000094224"/>
    </source>
</evidence>
<gene>
    <name evidence="1" type="ORF">BHQ21_09615</name>
</gene>
<evidence type="ECO:0000313" key="1">
    <source>
        <dbReference type="EMBL" id="ODR07301.1"/>
    </source>
</evidence>
<dbReference type="AlphaFoldDB" id="A0A1E3SYU3"/>
<protein>
    <submittedName>
        <fullName evidence="1">Uncharacterized protein</fullName>
    </submittedName>
</protein>
<dbReference type="EMBL" id="MIHC01000013">
    <property type="protein sequence ID" value="ODR07301.1"/>
    <property type="molecule type" value="Genomic_DNA"/>
</dbReference>
<accession>A0A1E3SYU3</accession>
<name>A0A1E3SYU3_9MYCO</name>
<dbReference type="Proteomes" id="UP000094224">
    <property type="component" value="Unassembled WGS sequence"/>
</dbReference>
<dbReference type="RefSeq" id="WP_069400065.1">
    <property type="nucleotide sequence ID" value="NZ_MIHC01000013.1"/>
</dbReference>
<sequence>MAPEDTLDNLPWFHRLTMDEQVHLLTHPTGTLPQELINKLKLEPGVLSWSQWENNPPQVTLAADAITTLTSQRRQLDTWFDHLSPEDRDYFIEHRNGRLSKEYLHKADAASGPALSVLINSDATDGYRFELTPFLRIYLEYCAQ</sequence>
<proteinExistence type="predicted"/>
<keyword evidence="2" id="KW-1185">Reference proteome</keyword>
<reference evidence="2" key="1">
    <citation type="submission" date="2016-09" db="EMBL/GenBank/DDBJ databases">
        <authorList>
            <person name="Greninger A.L."/>
            <person name="Jerome K.R."/>
            <person name="Mcnair B."/>
            <person name="Wallis C."/>
            <person name="Fang F."/>
        </authorList>
    </citation>
    <scope>NUCLEOTIDE SEQUENCE [LARGE SCALE GENOMIC DNA]</scope>
    <source>
        <strain evidence="2">BC1_M4</strain>
    </source>
</reference>